<proteinExistence type="inferred from homology"/>
<keyword evidence="2" id="KW-0560">Oxidoreductase</keyword>
<comment type="caution">
    <text evidence="6">The sequence shown here is derived from an EMBL/GenBank/DDBJ whole genome shotgun (WGS) entry which is preliminary data.</text>
</comment>
<evidence type="ECO:0000313" key="7">
    <source>
        <dbReference type="Proteomes" id="UP000630353"/>
    </source>
</evidence>
<evidence type="ECO:0000256" key="4">
    <source>
        <dbReference type="ARBA" id="ARBA00023098"/>
    </source>
</evidence>
<name>A0A918XTC3_9PROT</name>
<evidence type="ECO:0000256" key="5">
    <source>
        <dbReference type="ARBA" id="ARBA00023221"/>
    </source>
</evidence>
<protein>
    <submittedName>
        <fullName evidence="6">Short-chain dehydrogenase</fullName>
    </submittedName>
</protein>
<evidence type="ECO:0000313" key="6">
    <source>
        <dbReference type="EMBL" id="GHD54553.1"/>
    </source>
</evidence>
<keyword evidence="4" id="KW-0443">Lipid metabolism</keyword>
<evidence type="ECO:0000256" key="1">
    <source>
        <dbReference type="ARBA" id="ARBA00006484"/>
    </source>
</evidence>
<keyword evidence="3" id="KW-0520">NAD</keyword>
<reference evidence="6" key="1">
    <citation type="journal article" date="2014" name="Int. J. Syst. Evol. Microbiol.">
        <title>Complete genome sequence of Corynebacterium casei LMG S-19264T (=DSM 44701T), isolated from a smear-ripened cheese.</title>
        <authorList>
            <consortium name="US DOE Joint Genome Institute (JGI-PGF)"/>
            <person name="Walter F."/>
            <person name="Albersmeier A."/>
            <person name="Kalinowski J."/>
            <person name="Ruckert C."/>
        </authorList>
    </citation>
    <scope>NUCLEOTIDE SEQUENCE</scope>
    <source>
        <strain evidence="6">KCTC 42651</strain>
    </source>
</reference>
<organism evidence="6 7">
    <name type="scientific">Thalassobaculum fulvum</name>
    <dbReference type="NCBI Taxonomy" id="1633335"/>
    <lineage>
        <taxon>Bacteria</taxon>
        <taxon>Pseudomonadati</taxon>
        <taxon>Pseudomonadota</taxon>
        <taxon>Alphaproteobacteria</taxon>
        <taxon>Rhodospirillales</taxon>
        <taxon>Thalassobaculaceae</taxon>
        <taxon>Thalassobaculum</taxon>
    </lineage>
</organism>
<dbReference type="GO" id="GO:0008202">
    <property type="term" value="P:steroid metabolic process"/>
    <property type="evidence" value="ECO:0007669"/>
    <property type="project" value="UniProtKB-KW"/>
</dbReference>
<keyword evidence="5" id="KW-0753">Steroid metabolism</keyword>
<dbReference type="Pfam" id="PF13561">
    <property type="entry name" value="adh_short_C2"/>
    <property type="match status" value="1"/>
</dbReference>
<reference evidence="6" key="2">
    <citation type="submission" date="2020-09" db="EMBL/GenBank/DDBJ databases">
        <authorList>
            <person name="Sun Q."/>
            <person name="Kim S."/>
        </authorList>
    </citation>
    <scope>NUCLEOTIDE SEQUENCE</scope>
    <source>
        <strain evidence="6">KCTC 42651</strain>
    </source>
</reference>
<dbReference type="RefSeq" id="WP_189991420.1">
    <property type="nucleotide sequence ID" value="NZ_BMZS01000007.1"/>
</dbReference>
<evidence type="ECO:0000256" key="3">
    <source>
        <dbReference type="ARBA" id="ARBA00023027"/>
    </source>
</evidence>
<dbReference type="FunFam" id="3.40.50.720:FF:000084">
    <property type="entry name" value="Short-chain dehydrogenase reductase"/>
    <property type="match status" value="1"/>
</dbReference>
<dbReference type="PRINTS" id="PR00080">
    <property type="entry name" value="SDRFAMILY"/>
</dbReference>
<dbReference type="GO" id="GO:0016491">
    <property type="term" value="F:oxidoreductase activity"/>
    <property type="evidence" value="ECO:0007669"/>
    <property type="project" value="UniProtKB-KW"/>
</dbReference>
<dbReference type="EMBL" id="BMZS01000007">
    <property type="protein sequence ID" value="GHD54553.1"/>
    <property type="molecule type" value="Genomic_DNA"/>
</dbReference>
<evidence type="ECO:0000256" key="2">
    <source>
        <dbReference type="ARBA" id="ARBA00023002"/>
    </source>
</evidence>
<sequence length="248" mass="25503">MARLQGKVAVITGAASGIGRASSALFAREGAVVVMADVKREAGDAAAAEIVASGGRAEFVTTDVSKEAEVQALIDGAVARHGRLDVLYNNAGGATPKDGKVTEMPLEEFWRTMSVDLFGTFLGCRFAIPHMAAGGGGSIINTTSIRALIGTAGADAYSAAKGGVLTLTKSLAMQWHTAKIRVNAIGPGVVATERVKAMLKPDDPLVAKSLMGVLEPDDIAYLALYLASDESRRITGAILPAESGASAF</sequence>
<comment type="similarity">
    <text evidence="1">Belongs to the short-chain dehydrogenases/reductases (SDR) family.</text>
</comment>
<dbReference type="Proteomes" id="UP000630353">
    <property type="component" value="Unassembled WGS sequence"/>
</dbReference>
<dbReference type="InterPro" id="IPR036291">
    <property type="entry name" value="NAD(P)-bd_dom_sf"/>
</dbReference>
<keyword evidence="7" id="KW-1185">Reference proteome</keyword>
<accession>A0A918XTC3</accession>
<dbReference type="InterPro" id="IPR020904">
    <property type="entry name" value="Sc_DH/Rdtase_CS"/>
</dbReference>
<dbReference type="InterPro" id="IPR002347">
    <property type="entry name" value="SDR_fam"/>
</dbReference>
<dbReference type="PANTHER" id="PTHR43180:SF28">
    <property type="entry name" value="NAD(P)-BINDING ROSSMANN-FOLD SUPERFAMILY PROTEIN"/>
    <property type="match status" value="1"/>
</dbReference>
<dbReference type="PANTHER" id="PTHR43180">
    <property type="entry name" value="3-OXOACYL-(ACYL-CARRIER-PROTEIN) REDUCTASE (AFU_ORTHOLOGUE AFUA_6G11210)"/>
    <property type="match status" value="1"/>
</dbReference>
<dbReference type="AlphaFoldDB" id="A0A918XTC3"/>
<dbReference type="Gene3D" id="3.40.50.720">
    <property type="entry name" value="NAD(P)-binding Rossmann-like Domain"/>
    <property type="match status" value="1"/>
</dbReference>
<dbReference type="PRINTS" id="PR00081">
    <property type="entry name" value="GDHRDH"/>
</dbReference>
<dbReference type="SUPFAM" id="SSF51735">
    <property type="entry name" value="NAD(P)-binding Rossmann-fold domains"/>
    <property type="match status" value="1"/>
</dbReference>
<gene>
    <name evidence="6" type="ORF">GCM10017083_32210</name>
</gene>
<dbReference type="PROSITE" id="PS00061">
    <property type="entry name" value="ADH_SHORT"/>
    <property type="match status" value="1"/>
</dbReference>